<sequence length="138" mass="16530">MEYTMRVPAKRFYQELMQSLAGDIEQATGKKIAPKTIHKGYTYKKKTQDGKEFTICVKEVETDHLYTSVSRSETEEITVTYELETLDDQHCRIRYRDHYHRLDGQPDSNWQVKLMDRISKRRLRKLFKRMEQHLLKGS</sequence>
<dbReference type="AlphaFoldDB" id="A0A7W8FW58"/>
<name>A0A7W8FW58_9FIRM</name>
<organism evidence="1 2">
    <name type="scientific">Catenisphaera adipataccumulans</name>
    <dbReference type="NCBI Taxonomy" id="700500"/>
    <lineage>
        <taxon>Bacteria</taxon>
        <taxon>Bacillati</taxon>
        <taxon>Bacillota</taxon>
        <taxon>Erysipelotrichia</taxon>
        <taxon>Erysipelotrichales</taxon>
        <taxon>Erysipelotrichaceae</taxon>
        <taxon>Catenisphaera</taxon>
    </lineage>
</organism>
<evidence type="ECO:0000313" key="2">
    <source>
        <dbReference type="Proteomes" id="UP000539953"/>
    </source>
</evidence>
<reference evidence="1 2" key="1">
    <citation type="submission" date="2020-08" db="EMBL/GenBank/DDBJ databases">
        <title>Genomic Encyclopedia of Type Strains, Phase IV (KMG-IV): sequencing the most valuable type-strain genomes for metagenomic binning, comparative biology and taxonomic classification.</title>
        <authorList>
            <person name="Goeker M."/>
        </authorList>
    </citation>
    <scope>NUCLEOTIDE SEQUENCE [LARGE SCALE GENOMIC DNA]</scope>
    <source>
        <strain evidence="1 2">DSM 25799</strain>
    </source>
</reference>
<dbReference type="InterPro" id="IPR021701">
    <property type="entry name" value="DUF3284"/>
</dbReference>
<dbReference type="Pfam" id="PF11687">
    <property type="entry name" value="DUF3284"/>
    <property type="match status" value="1"/>
</dbReference>
<comment type="caution">
    <text evidence="1">The sequence shown here is derived from an EMBL/GenBank/DDBJ whole genome shotgun (WGS) entry which is preliminary data.</text>
</comment>
<dbReference type="Proteomes" id="UP000539953">
    <property type="component" value="Unassembled WGS sequence"/>
</dbReference>
<evidence type="ECO:0008006" key="3">
    <source>
        <dbReference type="Google" id="ProtNLM"/>
    </source>
</evidence>
<dbReference type="SUPFAM" id="SSF55961">
    <property type="entry name" value="Bet v1-like"/>
    <property type="match status" value="1"/>
</dbReference>
<proteinExistence type="predicted"/>
<gene>
    <name evidence="1" type="ORF">HNQ47_000353</name>
</gene>
<dbReference type="RefSeq" id="WP_183326937.1">
    <property type="nucleotide sequence ID" value="NZ_JACHHK010000001.1"/>
</dbReference>
<protein>
    <recommendedName>
        <fullName evidence="3">DUF3284 domain-containing protein</fullName>
    </recommendedName>
</protein>
<dbReference type="EMBL" id="JACHHK010000001">
    <property type="protein sequence ID" value="MBB5182350.1"/>
    <property type="molecule type" value="Genomic_DNA"/>
</dbReference>
<evidence type="ECO:0000313" key="1">
    <source>
        <dbReference type="EMBL" id="MBB5182350.1"/>
    </source>
</evidence>
<accession>A0A7W8FW58</accession>
<keyword evidence="2" id="KW-1185">Reference proteome</keyword>